<evidence type="ECO:0000259" key="6">
    <source>
        <dbReference type="SMART" id="SM01017"/>
    </source>
</evidence>
<evidence type="ECO:0000256" key="4">
    <source>
        <dbReference type="ARBA" id="ARBA00042071"/>
    </source>
</evidence>
<dbReference type="EMBL" id="MG063653">
    <property type="protein sequence ID" value="AUG68931.1"/>
    <property type="molecule type" value="mRNA"/>
</dbReference>
<dbReference type="SMART" id="SM01017">
    <property type="entry name" value="Arrestin_C"/>
    <property type="match status" value="1"/>
</dbReference>
<dbReference type="GO" id="GO:0007165">
    <property type="term" value="P:signal transduction"/>
    <property type="evidence" value="ECO:0007669"/>
    <property type="project" value="InterPro"/>
</dbReference>
<feature type="domain" description="Arrestin C-terminal-like" evidence="6">
    <location>
        <begin position="218"/>
        <end position="379"/>
    </location>
</feature>
<dbReference type="InterPro" id="IPR000698">
    <property type="entry name" value="Arrestin"/>
</dbReference>
<dbReference type="InterPro" id="IPR014756">
    <property type="entry name" value="Ig_E-set"/>
</dbReference>
<evidence type="ECO:0000256" key="3">
    <source>
        <dbReference type="ARBA" id="ARBA00041305"/>
    </source>
</evidence>
<dbReference type="FunFam" id="2.60.40.640:FF:000011">
    <property type="entry name" value="S-arrestin isoform X2"/>
    <property type="match status" value="1"/>
</dbReference>
<protein>
    <recommendedName>
        <fullName evidence="2">S-arrestin</fullName>
    </recommendedName>
    <alternativeName>
        <fullName evidence="4">Retinal S-antigen</fullName>
    </alternativeName>
    <alternativeName>
        <fullName evidence="3">Rod photoreceptor arrestin</fullName>
    </alternativeName>
</protein>
<dbReference type="GO" id="GO:0002031">
    <property type="term" value="P:G protein-coupled receptor internalization"/>
    <property type="evidence" value="ECO:0007669"/>
    <property type="project" value="TreeGrafter"/>
</dbReference>
<dbReference type="GO" id="GO:0001750">
    <property type="term" value="C:photoreceptor outer segment"/>
    <property type="evidence" value="ECO:0007669"/>
    <property type="project" value="TreeGrafter"/>
</dbReference>
<dbReference type="Pfam" id="PF02752">
    <property type="entry name" value="Arrestin_C"/>
    <property type="match status" value="1"/>
</dbReference>
<evidence type="ECO:0000256" key="1">
    <source>
        <dbReference type="ARBA" id="ARBA00005298"/>
    </source>
</evidence>
<dbReference type="PANTHER" id="PTHR11792">
    <property type="entry name" value="ARRESTIN"/>
    <property type="match status" value="1"/>
</dbReference>
<reference evidence="7" key="1">
    <citation type="journal article" date="2018" name="Open Biol.">
        <title>Evolution of the shut-off steps of vertebrate phototransduction.</title>
        <authorList>
            <person name="Lamb T.D."/>
            <person name="Patel H.R."/>
            <person name="Chuah A."/>
            <person name="Hunt D.M."/>
        </authorList>
    </citation>
    <scope>NUCLEOTIDE SEQUENCE</scope>
</reference>
<evidence type="ECO:0000256" key="5">
    <source>
        <dbReference type="SAM" id="MobiDB-lite"/>
    </source>
</evidence>
<dbReference type="Gene3D" id="2.60.40.840">
    <property type="match status" value="1"/>
</dbReference>
<proteinExistence type="evidence at transcript level"/>
<sequence length="427" mass="47905">MSNPQLQLNPAPSVVVAKMMPPLPGPKNIVFKKTTIDKSIAVYLGKRDFVDHVNHTDPVDGVLVLDTGYIKDRKVFCRLLCAFRYGREDIDVCGLKFRRDLYMATIQVYPPPSGEKPKPETKLQERLARKFGDKAYPFCFQFPDYLPCSITLQLGPNEVDKCCGVDFQIIAFCAKSSSYDEKISKRSSVSMVIRKVQYAPDKPIFQPVARTSRQFLMSDKPLHLEASLNKEIFYHGEPVQVSVEVINHSNKTVKKLKITADQISSVVLYSHDKYSETVAEQEVHEQVAPGSTLKKVYSLYPTIANNREKHGLALDGKIRHEDTNLASTTILKEGIDREVWGILVSYKVQVKLIVSGMLGDVLFSDAVVELPFLLMHPPREASAENLADDDDIDFEDFDRGGPMAVTEDLKEGKESNSHSMMCSSASH</sequence>
<dbReference type="Pfam" id="PF00339">
    <property type="entry name" value="Arrestin_N"/>
    <property type="match status" value="1"/>
</dbReference>
<dbReference type="PANTHER" id="PTHR11792:SF15">
    <property type="entry name" value="S-ARRESTIN"/>
    <property type="match status" value="1"/>
</dbReference>
<dbReference type="FunFam" id="2.60.40.840:FF:000002">
    <property type="entry name" value="Arrestin 3"/>
    <property type="match status" value="1"/>
</dbReference>
<dbReference type="InterPro" id="IPR014753">
    <property type="entry name" value="Arrestin_N"/>
</dbReference>
<dbReference type="InterPro" id="IPR011022">
    <property type="entry name" value="Arrestin_C-like"/>
</dbReference>
<dbReference type="SUPFAM" id="SSF81296">
    <property type="entry name" value="E set domains"/>
    <property type="match status" value="2"/>
</dbReference>
<dbReference type="GO" id="GO:0001917">
    <property type="term" value="C:photoreceptor inner segment"/>
    <property type="evidence" value="ECO:0007669"/>
    <property type="project" value="TreeGrafter"/>
</dbReference>
<organism evidence="7">
    <name type="scientific">Aptychotrema rostrata</name>
    <name type="common">East Australian shovelnose ray</name>
    <dbReference type="NCBI Taxonomy" id="556017"/>
    <lineage>
        <taxon>Eukaryota</taxon>
        <taxon>Metazoa</taxon>
        <taxon>Chordata</taxon>
        <taxon>Craniata</taxon>
        <taxon>Vertebrata</taxon>
        <taxon>Chondrichthyes</taxon>
        <taxon>Elasmobranchii</taxon>
        <taxon>Batoidea</taxon>
        <taxon>Rhinopristiformes</taxon>
        <taxon>Rhinobatidae</taxon>
        <taxon>Aptychotrema</taxon>
    </lineage>
</organism>
<evidence type="ECO:0000256" key="2">
    <source>
        <dbReference type="ARBA" id="ARBA00040206"/>
    </source>
</evidence>
<comment type="similarity">
    <text evidence="1">Belongs to the arrestin family.</text>
</comment>
<dbReference type="Gene3D" id="2.60.40.640">
    <property type="match status" value="1"/>
</dbReference>
<dbReference type="GO" id="GO:0001664">
    <property type="term" value="F:G protein-coupled receptor binding"/>
    <property type="evidence" value="ECO:0007669"/>
    <property type="project" value="TreeGrafter"/>
</dbReference>
<feature type="compositionally biased region" description="Low complexity" evidence="5">
    <location>
        <begin position="417"/>
        <end position="427"/>
    </location>
</feature>
<evidence type="ECO:0000313" key="7">
    <source>
        <dbReference type="EMBL" id="AUG68931.1"/>
    </source>
</evidence>
<dbReference type="InterPro" id="IPR011021">
    <property type="entry name" value="Arrestin-like_N"/>
</dbReference>
<accession>A0A2H5ACA1</accession>
<feature type="compositionally biased region" description="Basic and acidic residues" evidence="5">
    <location>
        <begin position="407"/>
        <end position="416"/>
    </location>
</feature>
<dbReference type="PRINTS" id="PR00309">
    <property type="entry name" value="ARRESTIN"/>
</dbReference>
<feature type="region of interest" description="Disordered" evidence="5">
    <location>
        <begin position="397"/>
        <end position="427"/>
    </location>
</feature>
<dbReference type="AlphaFoldDB" id="A0A2H5ACA1"/>
<name>A0A2H5ACA1_9CHON</name>
<dbReference type="InterPro" id="IPR014752">
    <property type="entry name" value="Arrestin-like_C"/>
</dbReference>